<reference evidence="2" key="1">
    <citation type="submission" date="2020-01" db="EMBL/GenBank/DDBJ databases">
        <title>Sphingomonas sp. strain CSW-10.</title>
        <authorList>
            <person name="Chen W.-M."/>
        </authorList>
    </citation>
    <scope>NUCLEOTIDE SEQUENCE [LARGE SCALE GENOMIC DNA]</scope>
    <source>
        <strain evidence="2">CCP-1</strain>
    </source>
</reference>
<dbReference type="RefSeq" id="WP_161765585.1">
    <property type="nucleotide sequence ID" value="NZ_JAAATW010000001.1"/>
</dbReference>
<dbReference type="Pfam" id="PF10094">
    <property type="entry name" value="DUF2332"/>
    <property type="match status" value="1"/>
</dbReference>
<proteinExistence type="predicted"/>
<protein>
    <submittedName>
        <fullName evidence="1">DUF2332 family protein</fullName>
    </submittedName>
</protein>
<keyword evidence="2" id="KW-1185">Reference proteome</keyword>
<sequence>MTEAHVRAAFRSQARACGRLGSPLMERLLAGLADGLRPGSPVADRVLGWQGEAGPAGDAVPLRLAGGLHALILTGADAALATAYRRGAPVAEALAALDRHAAYLMDWLDQPPQTNEVRRSAALVAAGHEIAARFGLPLELSELGCSAGLNLLWDRCRLTLPGEARGAGPILLHPDWDGPLPPSVPFAIAGRAGVDLNPLDPVADRLRLLAYLWPDQPDRAERTEAALVEVAHLRPVLTRGDAADWLQRRLAGPLPGRVHVVFHTIAWQYFPPATQARCTAALEAAGARATEAAPLAHLALEADGQADGAALTLRMWPGGELAALGRVCFHGRWVRWAGTG</sequence>
<accession>A0ABW9Y2I4</accession>
<name>A0ABW9Y2I4_9RHOB</name>
<dbReference type="InterPro" id="IPR011200">
    <property type="entry name" value="UCP012608"/>
</dbReference>
<comment type="caution">
    <text evidence="1">The sequence shown here is derived from an EMBL/GenBank/DDBJ whole genome shotgun (WGS) entry which is preliminary data.</text>
</comment>
<organism evidence="1 2">
    <name type="scientific">Paragemmobacter ruber</name>
    <dbReference type="NCBI Taxonomy" id="1985673"/>
    <lineage>
        <taxon>Bacteria</taxon>
        <taxon>Pseudomonadati</taxon>
        <taxon>Pseudomonadota</taxon>
        <taxon>Alphaproteobacteria</taxon>
        <taxon>Rhodobacterales</taxon>
        <taxon>Paracoccaceae</taxon>
        <taxon>Paragemmobacter</taxon>
    </lineage>
</organism>
<evidence type="ECO:0000313" key="2">
    <source>
        <dbReference type="Proteomes" id="UP001517376"/>
    </source>
</evidence>
<dbReference type="Proteomes" id="UP001517376">
    <property type="component" value="Unassembled WGS sequence"/>
</dbReference>
<dbReference type="EMBL" id="JAAATW010000001">
    <property type="protein sequence ID" value="NBE06603.1"/>
    <property type="molecule type" value="Genomic_DNA"/>
</dbReference>
<dbReference type="PIRSF" id="PIRSF012608">
    <property type="entry name" value="UCP012608"/>
    <property type="match status" value="1"/>
</dbReference>
<evidence type="ECO:0000313" key="1">
    <source>
        <dbReference type="EMBL" id="NBE06603.1"/>
    </source>
</evidence>
<gene>
    <name evidence="1" type="ORF">GU920_03600</name>
</gene>